<dbReference type="InterPro" id="IPR013783">
    <property type="entry name" value="Ig-like_fold"/>
</dbReference>
<evidence type="ECO:0000256" key="10">
    <source>
        <dbReference type="ARBA" id="ARBA00023163"/>
    </source>
</evidence>
<evidence type="ECO:0000313" key="16">
    <source>
        <dbReference type="EMBL" id="SNZ00463.1"/>
    </source>
</evidence>
<dbReference type="CDD" id="cd00075">
    <property type="entry name" value="HATPase"/>
    <property type="match status" value="1"/>
</dbReference>
<evidence type="ECO:0000256" key="12">
    <source>
        <dbReference type="SAM" id="Phobius"/>
    </source>
</evidence>
<keyword evidence="4" id="KW-0808">Transferase</keyword>
<dbReference type="SUPFAM" id="SSF47384">
    <property type="entry name" value="Homodimeric domain of signal transducing histidine kinase"/>
    <property type="match status" value="1"/>
</dbReference>
<evidence type="ECO:0000256" key="4">
    <source>
        <dbReference type="ARBA" id="ARBA00022679"/>
    </source>
</evidence>
<evidence type="ECO:0000259" key="13">
    <source>
        <dbReference type="PROSITE" id="PS01124"/>
    </source>
</evidence>
<dbReference type="PROSITE" id="PS50110">
    <property type="entry name" value="RESPONSE_REGULATORY"/>
    <property type="match status" value="1"/>
</dbReference>
<dbReference type="InterPro" id="IPR011047">
    <property type="entry name" value="Quinoprotein_ADH-like_sf"/>
</dbReference>
<accession>A0A285MUU0</accession>
<dbReference type="InterPro" id="IPR009057">
    <property type="entry name" value="Homeodomain-like_sf"/>
</dbReference>
<dbReference type="SUPFAM" id="SSF52172">
    <property type="entry name" value="CheY-like"/>
    <property type="match status" value="1"/>
</dbReference>
<dbReference type="SUPFAM" id="SSF101898">
    <property type="entry name" value="NHL repeat"/>
    <property type="match status" value="1"/>
</dbReference>
<dbReference type="GO" id="GO:0005524">
    <property type="term" value="F:ATP binding"/>
    <property type="evidence" value="ECO:0007669"/>
    <property type="project" value="UniProtKB-KW"/>
</dbReference>
<dbReference type="SMART" id="SM00387">
    <property type="entry name" value="HATPase_c"/>
    <property type="match status" value="1"/>
</dbReference>
<keyword evidence="12" id="KW-1133">Transmembrane helix</keyword>
<dbReference type="PANTHER" id="PTHR43547:SF2">
    <property type="entry name" value="HYBRID SIGNAL TRANSDUCTION HISTIDINE KINASE C"/>
    <property type="match status" value="1"/>
</dbReference>
<evidence type="ECO:0000256" key="2">
    <source>
        <dbReference type="ARBA" id="ARBA00012438"/>
    </source>
</evidence>
<dbReference type="Gene3D" id="1.10.287.130">
    <property type="match status" value="1"/>
</dbReference>
<dbReference type="Gene3D" id="1.10.10.60">
    <property type="entry name" value="Homeodomain-like"/>
    <property type="match status" value="1"/>
</dbReference>
<proteinExistence type="predicted"/>
<keyword evidence="12" id="KW-0812">Transmembrane</keyword>
<dbReference type="InterPro" id="IPR015943">
    <property type="entry name" value="WD40/YVTN_repeat-like_dom_sf"/>
</dbReference>
<evidence type="ECO:0000256" key="6">
    <source>
        <dbReference type="ARBA" id="ARBA00022777"/>
    </source>
</evidence>
<evidence type="ECO:0000256" key="8">
    <source>
        <dbReference type="ARBA" id="ARBA00023012"/>
    </source>
</evidence>
<dbReference type="Gene3D" id="3.40.50.2300">
    <property type="match status" value="1"/>
</dbReference>
<keyword evidence="12" id="KW-0472">Membrane</keyword>
<dbReference type="InterPro" id="IPR004358">
    <property type="entry name" value="Sig_transdc_His_kin-like_C"/>
</dbReference>
<dbReference type="GO" id="GO:0043565">
    <property type="term" value="F:sequence-specific DNA binding"/>
    <property type="evidence" value="ECO:0007669"/>
    <property type="project" value="InterPro"/>
</dbReference>
<keyword evidence="10" id="KW-0804">Transcription</keyword>
<dbReference type="Gene3D" id="2.60.40.10">
    <property type="entry name" value="Immunoglobulins"/>
    <property type="match status" value="1"/>
</dbReference>
<keyword evidence="17" id="KW-1185">Reference proteome</keyword>
<dbReference type="Pfam" id="PF00512">
    <property type="entry name" value="HisKA"/>
    <property type="match status" value="1"/>
</dbReference>
<dbReference type="SUPFAM" id="SSF55874">
    <property type="entry name" value="ATPase domain of HSP90 chaperone/DNA topoisomerase II/histidine kinase"/>
    <property type="match status" value="1"/>
</dbReference>
<evidence type="ECO:0000313" key="17">
    <source>
        <dbReference type="Proteomes" id="UP000219048"/>
    </source>
</evidence>
<feature type="transmembrane region" description="Helical" evidence="12">
    <location>
        <begin position="806"/>
        <end position="826"/>
    </location>
</feature>
<feature type="modified residue" description="4-aspartylphosphate" evidence="11">
    <location>
        <position position="1162"/>
    </location>
</feature>
<dbReference type="GO" id="GO:0003700">
    <property type="term" value="F:DNA-binding transcription factor activity"/>
    <property type="evidence" value="ECO:0007669"/>
    <property type="project" value="InterPro"/>
</dbReference>
<dbReference type="InterPro" id="IPR003594">
    <property type="entry name" value="HATPase_dom"/>
</dbReference>
<evidence type="ECO:0000256" key="1">
    <source>
        <dbReference type="ARBA" id="ARBA00000085"/>
    </source>
</evidence>
<dbReference type="InterPro" id="IPR036097">
    <property type="entry name" value="HisK_dim/P_sf"/>
</dbReference>
<dbReference type="InterPro" id="IPR011006">
    <property type="entry name" value="CheY-like_superfamily"/>
</dbReference>
<dbReference type="SUPFAM" id="SSF50998">
    <property type="entry name" value="Quinoprotein alcohol dehydrogenase-like"/>
    <property type="match status" value="1"/>
</dbReference>
<dbReference type="PROSITE" id="PS01124">
    <property type="entry name" value="HTH_ARAC_FAMILY_2"/>
    <property type="match status" value="1"/>
</dbReference>
<keyword evidence="5" id="KW-0547">Nucleotide-binding</keyword>
<dbReference type="GO" id="GO:0000155">
    <property type="term" value="F:phosphorelay sensor kinase activity"/>
    <property type="evidence" value="ECO:0007669"/>
    <property type="project" value="InterPro"/>
</dbReference>
<comment type="catalytic activity">
    <reaction evidence="1">
        <text>ATP + protein L-histidine = ADP + protein N-phospho-L-histidine.</text>
        <dbReference type="EC" id="2.7.13.3"/>
    </reaction>
</comment>
<dbReference type="SUPFAM" id="SSF46689">
    <property type="entry name" value="Homeodomain-like"/>
    <property type="match status" value="1"/>
</dbReference>
<evidence type="ECO:0000256" key="7">
    <source>
        <dbReference type="ARBA" id="ARBA00022840"/>
    </source>
</evidence>
<dbReference type="SMART" id="SM00448">
    <property type="entry name" value="REC"/>
    <property type="match status" value="1"/>
</dbReference>
<keyword evidence="6" id="KW-0418">Kinase</keyword>
<evidence type="ECO:0000259" key="15">
    <source>
        <dbReference type="PROSITE" id="PS50110"/>
    </source>
</evidence>
<dbReference type="InterPro" id="IPR018060">
    <property type="entry name" value="HTH_AraC"/>
</dbReference>
<dbReference type="InterPro" id="IPR005467">
    <property type="entry name" value="His_kinase_dom"/>
</dbReference>
<dbReference type="CDD" id="cd00082">
    <property type="entry name" value="HisKA"/>
    <property type="match status" value="1"/>
</dbReference>
<dbReference type="InterPro" id="IPR003661">
    <property type="entry name" value="HisK_dim/P_dom"/>
</dbReference>
<sequence>MLFMHCLFMPKKRINPQAGLFYFLIVFSCFQMVKSQELQNFIHFEKGFHPSTTIENDSLGNVLISSTKGIYKYNGYDFDFKSYTTIFGYEFINKRRVYFKKDGRNNYWLATYNGELTMLGKNGRYTHFRDSLSKGETSFKINAIIPHGDLVWFGSEEGSLYKYDYSKSQISRVATLPNIQNHSQAINNLAVTDSNQIWISTKGGRVYGFKETIKQLQELKMPFDDKILHSLLLVADKKGKLWIASELYGLYQYEPSSQKLEPFHLSEHQVKSSGGIPAFYVLFCDKSGDIWAGTDGEGLFKIDKDNYKVSRFRHQDNNRFSISNNSVTGISEDNHGNLWIVYKKGSIDILPNYNSSVQYFTGSENNVPSPILCMLKATDGSLWIGTDGKGLNRVFPNGKGVQYGNKTSNSSIFKGRYIQRIVEASNNNIWIATYKNGLFVYNPRLNRFKRVKISGISEKSAADVRFLYKDTKNRIWATTTEGIHIFNENQKQLAFFNYRSYGVSGVISESIYETKKGSIWVGVNRGGLFKFEENEDSIQNSAFRKVEYYQKTHSEDTNNYDPAFMVNDDEDNLWIGTLSGSLMYLNTKDYSYKSFLNHDSFKDLTICAMFFDDYNKLWLSSRNGLHHYDVEKDSLSSYYSIDGLQSDRFTRKSSFKGKDGMLYFGGDDGVSAFYPHLMKKNELIPNLAISQIDILNKPAWDLVPDQIEKGVEYVESLNLKSNQSSFSFQFAAIGDVLKPEYHYAYRLRGFNEEWITPRGERVATYTNIPPGKYIFEVKAGTQKGIWNIPTKQISIFISPPWWSGNIAYSAYVLFTGLLILGIVFWVRLRNKLHREEFQFNKEKELYALKMNFFAKMSHEIQTPLTLITGPIDDMLHRATSNGNQLLRQRLSLIKNNAQRLSRISKGLMTVRDRELDKLRVYALRKNIVDDLRKIASSFSEQARFKDIDFVQDYPKEEVFLWYDAEKLEHIFYNLLSNAFKFTPRGGQIVLRLKEGKKRLKICVIDSGPGIPQEEREHIFEMFYQSEIGKNVKGLGIGLALTKELVDLHHGKIKVSSSGEGTCFTVSLKTGNIFSKEEKGTNMGVNSLNMPSLAEIDLLKELDIVYEDRIDKRATILIVEDNVDMQIFLRDLFYEKYYVQIADNGEEGLKLAKKKLPDLIVSDIMMPSMDGITMSKILIKSKATSHIPIVLLTAKDAAKTKLTGLQTGALAYIQKPFNPNELLVKVNNILDNKEKTINKHKTDVISDPQMEKFKSKDDLFMERLVNELNNKLESSEFKLEDLASSMRMSYSVIYRRCQEITGKTLIDFHKTLKLKHAALLFLENGYNVSEAGYMVGYKNSKYFTKCFKDEFGKPPMAIKNECKEIGIAQLIKKYNIVALQSIES</sequence>
<keyword evidence="7" id="KW-0067">ATP-binding</keyword>
<evidence type="ECO:0000256" key="9">
    <source>
        <dbReference type="ARBA" id="ARBA00023015"/>
    </source>
</evidence>
<feature type="domain" description="HTH araC/xylS-type" evidence="13">
    <location>
        <begin position="1261"/>
        <end position="1360"/>
    </location>
</feature>
<dbReference type="Pfam" id="PF02518">
    <property type="entry name" value="HATPase_c"/>
    <property type="match status" value="1"/>
</dbReference>
<organism evidence="16 17">
    <name type="scientific">Flagellimonas pacifica</name>
    <dbReference type="NCBI Taxonomy" id="1247520"/>
    <lineage>
        <taxon>Bacteria</taxon>
        <taxon>Pseudomonadati</taxon>
        <taxon>Bacteroidota</taxon>
        <taxon>Flavobacteriia</taxon>
        <taxon>Flavobacteriales</taxon>
        <taxon>Flavobacteriaceae</taxon>
        <taxon>Flagellimonas</taxon>
    </lineage>
</organism>
<protein>
    <recommendedName>
        <fullName evidence="2">histidine kinase</fullName>
        <ecNumber evidence="2">2.7.13.3</ecNumber>
    </recommendedName>
</protein>
<keyword evidence="3 11" id="KW-0597">Phosphoprotein</keyword>
<dbReference type="FunFam" id="3.30.565.10:FF:000037">
    <property type="entry name" value="Hybrid sensor histidine kinase/response regulator"/>
    <property type="match status" value="1"/>
</dbReference>
<keyword evidence="8" id="KW-0902">Two-component regulatory system</keyword>
<dbReference type="Gene3D" id="2.130.10.10">
    <property type="entry name" value="YVTN repeat-like/Quinoprotein amine dehydrogenase"/>
    <property type="match status" value="2"/>
</dbReference>
<evidence type="ECO:0000256" key="11">
    <source>
        <dbReference type="PROSITE-ProRule" id="PRU00169"/>
    </source>
</evidence>
<dbReference type="Pfam" id="PF12833">
    <property type="entry name" value="HTH_18"/>
    <property type="match status" value="1"/>
</dbReference>
<dbReference type="PRINTS" id="PR00344">
    <property type="entry name" value="BCTRLSENSOR"/>
</dbReference>
<dbReference type="Proteomes" id="UP000219048">
    <property type="component" value="Unassembled WGS sequence"/>
</dbReference>
<dbReference type="InterPro" id="IPR011123">
    <property type="entry name" value="Y_Y_Y"/>
</dbReference>
<evidence type="ECO:0000256" key="5">
    <source>
        <dbReference type="ARBA" id="ARBA00022741"/>
    </source>
</evidence>
<dbReference type="Pfam" id="PF00072">
    <property type="entry name" value="Response_reg"/>
    <property type="match status" value="1"/>
</dbReference>
<reference evidence="17" key="1">
    <citation type="submission" date="2017-09" db="EMBL/GenBank/DDBJ databases">
        <authorList>
            <person name="Varghese N."/>
            <person name="Submissions S."/>
        </authorList>
    </citation>
    <scope>NUCLEOTIDE SEQUENCE [LARGE SCALE GENOMIC DNA]</scope>
    <source>
        <strain evidence="17">DSM 25885</strain>
    </source>
</reference>
<dbReference type="InterPro" id="IPR036890">
    <property type="entry name" value="HATPase_C_sf"/>
</dbReference>
<dbReference type="SMART" id="SM00342">
    <property type="entry name" value="HTH_ARAC"/>
    <property type="match status" value="1"/>
</dbReference>
<keyword evidence="9" id="KW-0805">Transcription regulation</keyword>
<dbReference type="EMBL" id="OBEH01000003">
    <property type="protein sequence ID" value="SNZ00463.1"/>
    <property type="molecule type" value="Genomic_DNA"/>
</dbReference>
<gene>
    <name evidence="16" type="ORF">SAMN06265377_2287</name>
</gene>
<dbReference type="InterPro" id="IPR001789">
    <property type="entry name" value="Sig_transdc_resp-reg_receiver"/>
</dbReference>
<dbReference type="PANTHER" id="PTHR43547">
    <property type="entry name" value="TWO-COMPONENT HISTIDINE KINASE"/>
    <property type="match status" value="1"/>
</dbReference>
<evidence type="ECO:0000256" key="3">
    <source>
        <dbReference type="ARBA" id="ARBA00022553"/>
    </source>
</evidence>
<dbReference type="PROSITE" id="PS50109">
    <property type="entry name" value="HIS_KIN"/>
    <property type="match status" value="1"/>
</dbReference>
<feature type="domain" description="Response regulatory" evidence="15">
    <location>
        <begin position="1114"/>
        <end position="1229"/>
    </location>
</feature>
<dbReference type="Gene3D" id="3.30.565.10">
    <property type="entry name" value="Histidine kinase-like ATPase, C-terminal domain"/>
    <property type="match status" value="1"/>
</dbReference>
<feature type="domain" description="Histidine kinase" evidence="14">
    <location>
        <begin position="855"/>
        <end position="1071"/>
    </location>
</feature>
<evidence type="ECO:0000259" key="14">
    <source>
        <dbReference type="PROSITE" id="PS50109"/>
    </source>
</evidence>
<dbReference type="EC" id="2.7.13.3" evidence="2"/>
<name>A0A285MUU0_9FLAO</name>
<dbReference type="Pfam" id="PF07495">
    <property type="entry name" value="Y_Y_Y"/>
    <property type="match status" value="1"/>
</dbReference>